<protein>
    <submittedName>
        <fullName evidence="2">Uncharacterized protein</fullName>
    </submittedName>
</protein>
<reference evidence="2" key="1">
    <citation type="submission" date="2020-02" db="EMBL/GenBank/DDBJ databases">
        <authorList>
            <person name="Meier V. D."/>
        </authorList>
    </citation>
    <scope>NUCLEOTIDE SEQUENCE</scope>
    <source>
        <strain evidence="2">AVDCRST_MAG84</strain>
    </source>
</reference>
<sequence length="43" mass="4685">MGAPTRDSRRSNTEAAGARERPQSRVGAKKGKKMLNESKKIGE</sequence>
<dbReference type="EMBL" id="CADCTZ010000700">
    <property type="protein sequence ID" value="CAA9361718.1"/>
    <property type="molecule type" value="Genomic_DNA"/>
</dbReference>
<dbReference type="AlphaFoldDB" id="A0A6J4MM49"/>
<name>A0A6J4MM49_9CYAN</name>
<feature type="compositionally biased region" description="Basic and acidic residues" evidence="1">
    <location>
        <begin position="34"/>
        <end position="43"/>
    </location>
</feature>
<evidence type="ECO:0000256" key="1">
    <source>
        <dbReference type="SAM" id="MobiDB-lite"/>
    </source>
</evidence>
<proteinExistence type="predicted"/>
<accession>A0A6J4MM49</accession>
<gene>
    <name evidence="2" type="ORF">AVDCRST_MAG84-3544</name>
</gene>
<evidence type="ECO:0000313" key="2">
    <source>
        <dbReference type="EMBL" id="CAA9361718.1"/>
    </source>
</evidence>
<feature type="compositionally biased region" description="Basic and acidic residues" evidence="1">
    <location>
        <begin position="1"/>
        <end position="23"/>
    </location>
</feature>
<organism evidence="2">
    <name type="scientific">uncultured Microcoleus sp</name>
    <dbReference type="NCBI Taxonomy" id="259945"/>
    <lineage>
        <taxon>Bacteria</taxon>
        <taxon>Bacillati</taxon>
        <taxon>Cyanobacteriota</taxon>
        <taxon>Cyanophyceae</taxon>
        <taxon>Oscillatoriophycideae</taxon>
        <taxon>Oscillatoriales</taxon>
        <taxon>Microcoleaceae</taxon>
        <taxon>Microcoleus</taxon>
        <taxon>environmental samples</taxon>
    </lineage>
</organism>
<feature type="region of interest" description="Disordered" evidence="1">
    <location>
        <begin position="1"/>
        <end position="43"/>
    </location>
</feature>